<feature type="domain" description="Clr5" evidence="1">
    <location>
        <begin position="1"/>
        <end position="54"/>
    </location>
</feature>
<proteinExistence type="predicted"/>
<name>A0ABR1PIW6_DIAER</name>
<dbReference type="PANTHER" id="PTHR38788:SF3">
    <property type="entry name" value="CLR5 DOMAIN-CONTAINING PROTEIN"/>
    <property type="match status" value="1"/>
</dbReference>
<sequence>MTKEWLKYRTTILGLYKDQSKTLDEVRRIMKEEYGFEASVRAYRSRFDKWRVHKYNCARRRAATVTAAGGYQQQGEYLCGNRDLHVQRPHAECQFLPVARHYSAPDVLVTESDVRPYTPQESYMRAGIKSEPHVDSETSPRILSVGGEYPGHAYRQWYESHSENIGDATHAAPRAAGGASSPTRMLLNSGLPVRSDNSLYYTEQLHWIMHAVQLPLQQHALESLRQCLLYRPDVTRALPSGETPFSQLANMFWQQLASDDTLGPDPVWKLACECLQQCLFLGADPDVLVGDRPFLFRILEQPARTRAFGLLWPFVCRLAVEASPVHNQHGLNALHELLLLPPGDDTAGAARAHLTKLLVGRVAAAGRVADRNAAGLTALQQYVYHAAARDQPEHVLAICAELVRQEGQAAAVVPLSFVGDLRAGKLPPGLQALDAVGGGGGVSAAAAAAAEFLPFVWTSACQQSLNGDAAAADEHLGVVLCCVGGRVDAEGLRALLPRPAVVSIALPSPVSPRGEVKYAW</sequence>
<reference evidence="2 3" key="1">
    <citation type="submission" date="2024-02" db="EMBL/GenBank/DDBJ databases">
        <title>De novo assembly and annotation of 12 fungi associated with fruit tree decline syndrome in Ontario, Canada.</title>
        <authorList>
            <person name="Sulman M."/>
            <person name="Ellouze W."/>
            <person name="Ilyukhin E."/>
        </authorList>
    </citation>
    <scope>NUCLEOTIDE SEQUENCE [LARGE SCALE GENOMIC DNA]</scope>
    <source>
        <strain evidence="2 3">M169</strain>
    </source>
</reference>
<protein>
    <recommendedName>
        <fullName evidence="1">Clr5 domain-containing protein</fullName>
    </recommendedName>
</protein>
<accession>A0ABR1PIW6</accession>
<gene>
    <name evidence="2" type="ORF">SLS63_003011</name>
</gene>
<dbReference type="Pfam" id="PF14420">
    <property type="entry name" value="Clr5"/>
    <property type="match status" value="1"/>
</dbReference>
<keyword evidence="3" id="KW-1185">Reference proteome</keyword>
<organism evidence="2 3">
    <name type="scientific">Diaporthe eres</name>
    <name type="common">Phomopsis oblonga</name>
    <dbReference type="NCBI Taxonomy" id="83184"/>
    <lineage>
        <taxon>Eukaryota</taxon>
        <taxon>Fungi</taxon>
        <taxon>Dikarya</taxon>
        <taxon>Ascomycota</taxon>
        <taxon>Pezizomycotina</taxon>
        <taxon>Sordariomycetes</taxon>
        <taxon>Sordariomycetidae</taxon>
        <taxon>Diaporthales</taxon>
        <taxon>Diaporthaceae</taxon>
        <taxon>Diaporthe</taxon>
        <taxon>Diaporthe eres species complex</taxon>
    </lineage>
</organism>
<dbReference type="InterPro" id="IPR025676">
    <property type="entry name" value="Clr5_dom"/>
</dbReference>
<dbReference type="PANTHER" id="PTHR38788">
    <property type="entry name" value="CLR5 DOMAIN-CONTAINING PROTEIN"/>
    <property type="match status" value="1"/>
</dbReference>
<evidence type="ECO:0000313" key="3">
    <source>
        <dbReference type="Proteomes" id="UP001430848"/>
    </source>
</evidence>
<evidence type="ECO:0000259" key="1">
    <source>
        <dbReference type="Pfam" id="PF14420"/>
    </source>
</evidence>
<comment type="caution">
    <text evidence="2">The sequence shown here is derived from an EMBL/GenBank/DDBJ whole genome shotgun (WGS) entry which is preliminary data.</text>
</comment>
<dbReference type="EMBL" id="JAKNSF020000008">
    <property type="protein sequence ID" value="KAK7737220.1"/>
    <property type="molecule type" value="Genomic_DNA"/>
</dbReference>
<evidence type="ECO:0000313" key="2">
    <source>
        <dbReference type="EMBL" id="KAK7737220.1"/>
    </source>
</evidence>
<dbReference type="Proteomes" id="UP001430848">
    <property type="component" value="Unassembled WGS sequence"/>
</dbReference>